<reference evidence="1" key="1">
    <citation type="submission" date="2020-10" db="EMBL/GenBank/DDBJ databases">
        <authorList>
            <person name="Gilroy R."/>
        </authorList>
    </citation>
    <scope>NUCLEOTIDE SEQUENCE</scope>
    <source>
        <strain evidence="1">CHK186-9395</strain>
    </source>
</reference>
<evidence type="ECO:0000313" key="1">
    <source>
        <dbReference type="EMBL" id="HIV01607.1"/>
    </source>
</evidence>
<reference evidence="1" key="2">
    <citation type="journal article" date="2021" name="PeerJ">
        <title>Extensive microbial diversity within the chicken gut microbiome revealed by metagenomics and culture.</title>
        <authorList>
            <person name="Gilroy R."/>
            <person name="Ravi A."/>
            <person name="Getino M."/>
            <person name="Pursley I."/>
            <person name="Horton D.L."/>
            <person name="Alikhan N.F."/>
            <person name="Baker D."/>
            <person name="Gharbi K."/>
            <person name="Hall N."/>
            <person name="Watson M."/>
            <person name="Adriaenssens E.M."/>
            <person name="Foster-Nyarko E."/>
            <person name="Jarju S."/>
            <person name="Secka A."/>
            <person name="Antonio M."/>
            <person name="Oren A."/>
            <person name="Chaudhuri R.R."/>
            <person name="La Ragione R."/>
            <person name="Hildebrand F."/>
            <person name="Pallen M.J."/>
        </authorList>
    </citation>
    <scope>NUCLEOTIDE SEQUENCE</scope>
    <source>
        <strain evidence="1">CHK186-9395</strain>
    </source>
</reference>
<dbReference type="Proteomes" id="UP000886861">
    <property type="component" value="Unassembled WGS sequence"/>
</dbReference>
<name>A0A9D1NEE8_9FIRM</name>
<organism evidence="1 2">
    <name type="scientific">Candidatus Caccopulliclostridium gallistercoris</name>
    <dbReference type="NCBI Taxonomy" id="2840719"/>
    <lineage>
        <taxon>Bacteria</taxon>
        <taxon>Bacillati</taxon>
        <taxon>Bacillota</taxon>
        <taxon>Clostridia</taxon>
        <taxon>Candidatus Caccopulliclostridium</taxon>
    </lineage>
</organism>
<comment type="caution">
    <text evidence="1">The sequence shown here is derived from an EMBL/GenBank/DDBJ whole genome shotgun (WGS) entry which is preliminary data.</text>
</comment>
<protein>
    <submittedName>
        <fullName evidence="1">Uncharacterized protein</fullName>
    </submittedName>
</protein>
<dbReference type="EMBL" id="DVOJ01000013">
    <property type="protein sequence ID" value="HIV01607.1"/>
    <property type="molecule type" value="Genomic_DNA"/>
</dbReference>
<dbReference type="AlphaFoldDB" id="A0A9D1NEE8"/>
<proteinExistence type="predicted"/>
<sequence>MFKTEKNGYARQEVDAYIKKLVTDHDKEVMEYKMKNLELEKKLLEEKPGKNDEFAITLASALEKAKQIEMSWRNIYKLKIQQLDLLYNRFQSLFTEALEKYPQLENIGNIKNVIDEFKSAVKLAMQEDFNTEITAPVQTDNDTIRRLLSKMATYGKDQDEVRTVKVRRRRNLRDGKKDVFYEEKSNIKPIANVEVENNEDYDSPVEKFLQEDSSDATYTNFLSKNPKSNGLEPNESGFDLKEAVNPTEDLEEIMKAFNFYPGKK</sequence>
<evidence type="ECO:0000313" key="2">
    <source>
        <dbReference type="Proteomes" id="UP000886861"/>
    </source>
</evidence>
<gene>
    <name evidence="1" type="ORF">IAA62_03540</name>
</gene>
<accession>A0A9D1NEE8</accession>